<feature type="transmembrane region" description="Helical" evidence="7">
    <location>
        <begin position="181"/>
        <end position="200"/>
    </location>
</feature>
<organism evidence="8 9">
    <name type="scientific">Urochloa decumbens</name>
    <dbReference type="NCBI Taxonomy" id="240449"/>
    <lineage>
        <taxon>Eukaryota</taxon>
        <taxon>Viridiplantae</taxon>
        <taxon>Streptophyta</taxon>
        <taxon>Embryophyta</taxon>
        <taxon>Tracheophyta</taxon>
        <taxon>Spermatophyta</taxon>
        <taxon>Magnoliopsida</taxon>
        <taxon>Liliopsida</taxon>
        <taxon>Poales</taxon>
        <taxon>Poaceae</taxon>
        <taxon>PACMAD clade</taxon>
        <taxon>Panicoideae</taxon>
        <taxon>Panicodae</taxon>
        <taxon>Paniceae</taxon>
        <taxon>Melinidinae</taxon>
        <taxon>Urochloa</taxon>
    </lineage>
</organism>
<dbReference type="PANTHER" id="PTHR31621:SF27">
    <property type="entry name" value="OS01G0368500 PROTEIN"/>
    <property type="match status" value="1"/>
</dbReference>
<evidence type="ECO:0000256" key="5">
    <source>
        <dbReference type="ARBA" id="ARBA00023136"/>
    </source>
</evidence>
<comment type="subcellular location">
    <subcellularLocation>
        <location evidence="1">Membrane</location>
        <topology evidence="1">Multi-pass membrane protein</topology>
    </subcellularLocation>
</comment>
<dbReference type="Pfam" id="PF05078">
    <property type="entry name" value="DUF679"/>
    <property type="match status" value="2"/>
</dbReference>
<evidence type="ECO:0000313" key="9">
    <source>
        <dbReference type="Proteomes" id="UP001497457"/>
    </source>
</evidence>
<dbReference type="AlphaFoldDB" id="A0ABC9ASR0"/>
<feature type="transmembrane region" description="Helical" evidence="7">
    <location>
        <begin position="77"/>
        <end position="95"/>
    </location>
</feature>
<evidence type="ECO:0008006" key="10">
    <source>
        <dbReference type="Google" id="ProtNLM"/>
    </source>
</evidence>
<keyword evidence="9" id="KW-1185">Reference proteome</keyword>
<keyword evidence="3 7" id="KW-0812">Transmembrane</keyword>
<reference evidence="8" key="1">
    <citation type="submission" date="2024-10" db="EMBL/GenBank/DDBJ databases">
        <authorList>
            <person name="Ryan C."/>
        </authorList>
    </citation>
    <scope>NUCLEOTIDE SEQUENCE [LARGE SCALE GENOMIC DNA]</scope>
</reference>
<keyword evidence="5 7" id="KW-0472">Membrane</keyword>
<keyword evidence="4 7" id="KW-1133">Transmembrane helix</keyword>
<proteinExistence type="inferred from homology"/>
<feature type="transmembrane region" description="Helical" evidence="7">
    <location>
        <begin position="381"/>
        <end position="400"/>
    </location>
</feature>
<feature type="transmembrane region" description="Helical" evidence="7">
    <location>
        <begin position="146"/>
        <end position="166"/>
    </location>
</feature>
<dbReference type="GO" id="GO:0005737">
    <property type="term" value="C:cytoplasm"/>
    <property type="evidence" value="ECO:0007669"/>
    <property type="project" value="UniProtKB-ARBA"/>
</dbReference>
<protein>
    <recommendedName>
        <fullName evidence="10">Transmembrane protein</fullName>
    </recommendedName>
</protein>
<evidence type="ECO:0000256" key="4">
    <source>
        <dbReference type="ARBA" id="ARBA00022989"/>
    </source>
</evidence>
<dbReference type="GO" id="GO:0016020">
    <property type="term" value="C:membrane"/>
    <property type="evidence" value="ECO:0007669"/>
    <property type="project" value="UniProtKB-SubCell"/>
</dbReference>
<comment type="similarity">
    <text evidence="2">Belongs to the plant DMP1 protein family.</text>
</comment>
<dbReference type="InterPro" id="IPR007770">
    <property type="entry name" value="DMP"/>
</dbReference>
<evidence type="ECO:0000313" key="8">
    <source>
        <dbReference type="EMBL" id="CAL4985642.1"/>
    </source>
</evidence>
<evidence type="ECO:0000256" key="1">
    <source>
        <dbReference type="ARBA" id="ARBA00004141"/>
    </source>
</evidence>
<evidence type="ECO:0000256" key="3">
    <source>
        <dbReference type="ARBA" id="ARBA00022692"/>
    </source>
</evidence>
<evidence type="ECO:0000256" key="6">
    <source>
        <dbReference type="SAM" id="MobiDB-lite"/>
    </source>
</evidence>
<feature type="transmembrane region" description="Helical" evidence="7">
    <location>
        <begin position="269"/>
        <end position="288"/>
    </location>
</feature>
<dbReference type="PANTHER" id="PTHR31621">
    <property type="entry name" value="PROTEIN DMP3"/>
    <property type="match status" value="1"/>
</dbReference>
<feature type="transmembrane region" description="Helical" evidence="7">
    <location>
        <begin position="346"/>
        <end position="366"/>
    </location>
</feature>
<accession>A0ABC9ASR0</accession>
<gene>
    <name evidence="8" type="ORF">URODEC1_LOCUS58033</name>
</gene>
<evidence type="ECO:0000256" key="2">
    <source>
        <dbReference type="ARBA" id="ARBA00008707"/>
    </source>
</evidence>
<name>A0ABC9ASR0_9POAL</name>
<dbReference type="Proteomes" id="UP001497457">
    <property type="component" value="Chromosome 22rd"/>
</dbReference>
<feature type="region of interest" description="Disordered" evidence="6">
    <location>
        <begin position="411"/>
        <end position="432"/>
    </location>
</feature>
<sequence>MHADMYSCLHSSIMASEQSQVKNGDQSKKKPVFHKSMGTVAGLRKLLPAGTTLAFETMAPAFTRGGQCNDHDVNFSFTWWLIGFLTLLCMVLSFTDSFTDKDGNTHYGVATCKGFMLFNGDLKDLQLSGCELKALKKRMKWNWRDFLHAILSAAVFVALAFCDAGLQRCLVPRESRHWRDFLNHLPLAVGFLASFVFIIFPSARNGIGGASSDTDAEATAKDHQLVDKTSMGIAASLSLLLPTSATLAFETLVPSFTNGGACSDHDVNFFFTWGLVVFITVLCALLRFTDSVTDMYGNTYYVLATRNGFKLFSHEPKDLRLSEDKHENRMMWKDLKRRMKRKPRDFLHAFFSSAVFVALAFCNAQVQACLVPTETWQWKKLLTILPLAVGFLASFVFVIFPSTRKGIGQEDGSWGAMKRGNTAAAPGGGQQDNRLDLQAMSITRVAPSTSYQLDPVV</sequence>
<dbReference type="EMBL" id="OZ075132">
    <property type="protein sequence ID" value="CAL4985642.1"/>
    <property type="molecule type" value="Genomic_DNA"/>
</dbReference>
<evidence type="ECO:0000256" key="7">
    <source>
        <dbReference type="SAM" id="Phobius"/>
    </source>
</evidence>